<dbReference type="CDD" id="cd04480">
    <property type="entry name" value="RPA1_DBD_A_like"/>
    <property type="match status" value="1"/>
</dbReference>
<dbReference type="PANTHER" id="PTHR10492">
    <property type="match status" value="1"/>
</dbReference>
<comment type="cofactor">
    <cofactor evidence="1">
        <name>Mg(2+)</name>
        <dbReference type="ChEBI" id="CHEBI:18420"/>
    </cofactor>
</comment>
<dbReference type="GO" id="GO:0005524">
    <property type="term" value="F:ATP binding"/>
    <property type="evidence" value="ECO:0007669"/>
    <property type="project" value="UniProtKB-KW"/>
</dbReference>
<keyword evidence="1" id="KW-0347">Helicase</keyword>
<feature type="compositionally biased region" description="Polar residues" evidence="2">
    <location>
        <begin position="698"/>
        <end position="736"/>
    </location>
</feature>
<evidence type="ECO:0000259" key="4">
    <source>
        <dbReference type="Pfam" id="PF05970"/>
    </source>
</evidence>
<dbReference type="Pfam" id="PF21530">
    <property type="entry name" value="Pif1_2B_dom"/>
    <property type="match status" value="1"/>
</dbReference>
<accession>A0A8T2CZW8</accession>
<dbReference type="EMBL" id="JAEFBK010000005">
    <property type="protein sequence ID" value="KAG7603852.1"/>
    <property type="molecule type" value="Genomic_DNA"/>
</dbReference>
<sequence length="839" mass="95651">MERMNLLSDIGVHITKWRVYVEILGLCHHNPPRDGVETTIMLIDSKYNRIDATIQEGTILWKYKDVLKEGFWYYMSDFEVVVNTMPVRYSFCSKQIKFLRETTMWHVPSLSTSRFFEFAAPSDVENAAPQDIEFLSDAMGIITRVSNIKRFPFVCRQRETDYEARYVKFTIANNVGNEIICIAVGRILYIDHGDPIYSCEYCGAIMWHEKSVRASGGPLMFQIHGENYHRIGSLRPDNHIPPKFMQLYIVDTENEVDNRSEALSNGANADKYKKKELRKEIIDVVIKLLNSVNPYVSHLRTARDRSKGDIVLNVASSGIASLLLEGGRTAHSRFGIPLTPNEFATCNMKAGSDRANLVKEAFLIIWDEAPMMSKHCFESLDRSLSDICGNGDNKPFGGKVVVFGNDFRQVLPVIPGADRADIVMYALNSSYLWIHCKVLTLTKNMRLYSEGLSVSEAKDIKEFSEWILAVGEEFTFLSLDSLDPADIGGRNNPALTPDFLNSVKFSGLPNHKLRLKIGCLMMLLRNIDPIGGHMNGTRKIESLVYNKRIIDRWFGRGRNFPTMRFGGRILYNKTTIEVDKRGLQLLKDMAAQIKDFQSKPRPPSPTPKVRRSGSTSSAARRADKIDQPRASSFDPRKVISELREPRRRQRRASKRSTTYSTGHDEQNPPASTSVPAYTQETTKYSYFFVTTISVTHSNRIRPSQYQPTTRPQKSPPQTIQTPTPARSHSQSGSQQPPLIRRKQQQPLACQHQIPYLQEQPSQDPPETQFIPNHQNPNNHEEEDEEDDGEEDGDEFREEDGEEVDEEEQNPNVDYQELLDRLLALPSRQHLMILSQEPIP</sequence>
<reference evidence="6 7" key="1">
    <citation type="submission" date="2020-12" db="EMBL/GenBank/DDBJ databases">
        <title>Concerted genomic and epigenomic changes stabilize Arabidopsis allopolyploids.</title>
        <authorList>
            <person name="Chen Z."/>
        </authorList>
    </citation>
    <scope>NUCLEOTIDE SEQUENCE [LARGE SCALE GENOMIC DNA]</scope>
    <source>
        <strain evidence="6">Allo738</strain>
        <tissue evidence="6">Leaf</tissue>
    </source>
</reference>
<feature type="region of interest" description="Disordered" evidence="2">
    <location>
        <begin position="698"/>
        <end position="816"/>
    </location>
</feature>
<comment type="caution">
    <text evidence="6">The sequence shown here is derived from an EMBL/GenBank/DDBJ whole genome shotgun (WGS) entry which is preliminary data.</text>
</comment>
<dbReference type="Pfam" id="PF02721">
    <property type="entry name" value="DUF223"/>
    <property type="match status" value="1"/>
</dbReference>
<comment type="catalytic activity">
    <reaction evidence="1">
        <text>ATP + H2O = ADP + phosphate + H(+)</text>
        <dbReference type="Rhea" id="RHEA:13065"/>
        <dbReference type="ChEBI" id="CHEBI:15377"/>
        <dbReference type="ChEBI" id="CHEBI:15378"/>
        <dbReference type="ChEBI" id="CHEBI:30616"/>
        <dbReference type="ChEBI" id="CHEBI:43474"/>
        <dbReference type="ChEBI" id="CHEBI:456216"/>
        <dbReference type="EC" id="5.6.2.3"/>
    </reaction>
</comment>
<dbReference type="AlphaFoldDB" id="A0A8T2CZW8"/>
<feature type="domain" description="Replication protein A 70 kDa DNA-binding subunit B/D first OB fold" evidence="3">
    <location>
        <begin position="5"/>
        <end position="104"/>
    </location>
</feature>
<dbReference type="PANTHER" id="PTHR10492:SF101">
    <property type="entry name" value="ATP-DEPENDENT DNA HELICASE"/>
    <property type="match status" value="1"/>
</dbReference>
<dbReference type="InterPro" id="IPR049163">
    <property type="entry name" value="Pif1-like_2B_dom"/>
</dbReference>
<keyword evidence="7" id="KW-1185">Reference proteome</keyword>
<keyword evidence="1" id="KW-0227">DNA damage</keyword>
<evidence type="ECO:0000256" key="2">
    <source>
        <dbReference type="SAM" id="MobiDB-lite"/>
    </source>
</evidence>
<feature type="compositionally biased region" description="Basic residues" evidence="2">
    <location>
        <begin position="645"/>
        <end position="654"/>
    </location>
</feature>
<gene>
    <name evidence="6" type="ORF">ISN45_At05g028900</name>
</gene>
<proteinExistence type="inferred from homology"/>
<protein>
    <recommendedName>
        <fullName evidence="1">ATP-dependent DNA helicase</fullName>
        <ecNumber evidence="1">5.6.2.3</ecNumber>
    </recommendedName>
</protein>
<dbReference type="InterPro" id="IPR010285">
    <property type="entry name" value="DNA_helicase_pif1-like_DEAD"/>
</dbReference>
<keyword evidence="1" id="KW-0233">DNA recombination</keyword>
<feature type="domain" description="DNA helicase Pif1-like 2B" evidence="5">
    <location>
        <begin position="498"/>
        <end position="538"/>
    </location>
</feature>
<dbReference type="EC" id="5.6.2.3" evidence="1"/>
<evidence type="ECO:0000259" key="5">
    <source>
        <dbReference type="Pfam" id="PF21530"/>
    </source>
</evidence>
<name>A0A8T2CZW8_9BRAS</name>
<feature type="region of interest" description="Disordered" evidence="2">
    <location>
        <begin position="594"/>
        <end position="677"/>
    </location>
</feature>
<feature type="compositionally biased region" description="Acidic residues" evidence="2">
    <location>
        <begin position="780"/>
        <end position="808"/>
    </location>
</feature>
<organism evidence="6 7">
    <name type="scientific">Arabidopsis thaliana x Arabidopsis arenosa</name>
    <dbReference type="NCBI Taxonomy" id="1240361"/>
    <lineage>
        <taxon>Eukaryota</taxon>
        <taxon>Viridiplantae</taxon>
        <taxon>Streptophyta</taxon>
        <taxon>Embryophyta</taxon>
        <taxon>Tracheophyta</taxon>
        <taxon>Spermatophyta</taxon>
        <taxon>Magnoliopsida</taxon>
        <taxon>eudicotyledons</taxon>
        <taxon>Gunneridae</taxon>
        <taxon>Pentapetalae</taxon>
        <taxon>rosids</taxon>
        <taxon>malvids</taxon>
        <taxon>Brassicales</taxon>
        <taxon>Brassicaceae</taxon>
        <taxon>Camelineae</taxon>
        <taxon>Arabidopsis</taxon>
    </lineage>
</organism>
<dbReference type="InterPro" id="IPR003871">
    <property type="entry name" value="RFA1B/D_OB_1st"/>
</dbReference>
<feature type="domain" description="DNA helicase Pif1-like DEAD-box helicase" evidence="4">
    <location>
        <begin position="305"/>
        <end position="472"/>
    </location>
</feature>
<feature type="compositionally biased region" description="Basic and acidic residues" evidence="2">
    <location>
        <begin position="634"/>
        <end position="644"/>
    </location>
</feature>
<keyword evidence="1 6" id="KW-0378">Hydrolase</keyword>
<keyword evidence="1" id="KW-0067">ATP-binding</keyword>
<comment type="similarity">
    <text evidence="1">Belongs to the helicase family.</text>
</comment>
<dbReference type="Pfam" id="PF05970">
    <property type="entry name" value="PIF1"/>
    <property type="match status" value="1"/>
</dbReference>
<evidence type="ECO:0000313" key="7">
    <source>
        <dbReference type="Proteomes" id="UP000694240"/>
    </source>
</evidence>
<dbReference type="Proteomes" id="UP000694240">
    <property type="component" value="Chromosome 5"/>
</dbReference>
<dbReference type="GO" id="GO:0006310">
    <property type="term" value="P:DNA recombination"/>
    <property type="evidence" value="ECO:0007669"/>
    <property type="project" value="UniProtKB-KW"/>
</dbReference>
<feature type="compositionally biased region" description="Polar residues" evidence="2">
    <location>
        <begin position="758"/>
        <end position="777"/>
    </location>
</feature>
<keyword evidence="1" id="KW-0234">DNA repair</keyword>
<dbReference type="GO" id="GO:0043139">
    <property type="term" value="F:5'-3' DNA helicase activity"/>
    <property type="evidence" value="ECO:0007669"/>
    <property type="project" value="UniProtKB-EC"/>
</dbReference>
<evidence type="ECO:0000313" key="6">
    <source>
        <dbReference type="EMBL" id="KAG7603852.1"/>
    </source>
</evidence>
<dbReference type="GO" id="GO:0000723">
    <property type="term" value="P:telomere maintenance"/>
    <property type="evidence" value="ECO:0007669"/>
    <property type="project" value="InterPro"/>
</dbReference>
<feature type="compositionally biased region" description="Polar residues" evidence="2">
    <location>
        <begin position="668"/>
        <end position="677"/>
    </location>
</feature>
<evidence type="ECO:0000256" key="1">
    <source>
        <dbReference type="RuleBase" id="RU363044"/>
    </source>
</evidence>
<keyword evidence="1" id="KW-0547">Nucleotide-binding</keyword>
<evidence type="ECO:0000259" key="3">
    <source>
        <dbReference type="Pfam" id="PF02721"/>
    </source>
</evidence>
<dbReference type="GO" id="GO:0016787">
    <property type="term" value="F:hydrolase activity"/>
    <property type="evidence" value="ECO:0007669"/>
    <property type="project" value="UniProtKB-KW"/>
</dbReference>
<dbReference type="GO" id="GO:0006281">
    <property type="term" value="P:DNA repair"/>
    <property type="evidence" value="ECO:0007669"/>
    <property type="project" value="UniProtKB-KW"/>
</dbReference>